<proteinExistence type="predicted"/>
<dbReference type="SUPFAM" id="SSF54106">
    <property type="entry name" value="LysM domain"/>
    <property type="match status" value="1"/>
</dbReference>
<keyword evidence="4" id="KW-1185">Reference proteome</keyword>
<keyword evidence="1" id="KW-0732">Signal</keyword>
<dbReference type="GO" id="GO:0016788">
    <property type="term" value="F:hydrolase activity, acting on ester bonds"/>
    <property type="evidence" value="ECO:0007669"/>
    <property type="project" value="UniProtKB-ARBA"/>
</dbReference>
<evidence type="ECO:0000256" key="1">
    <source>
        <dbReference type="SAM" id="SignalP"/>
    </source>
</evidence>
<dbReference type="STRING" id="760192.Halhy_2049"/>
<dbReference type="PROSITE" id="PS51257">
    <property type="entry name" value="PROKAR_LIPOPROTEIN"/>
    <property type="match status" value="1"/>
</dbReference>
<dbReference type="SUPFAM" id="SSF52266">
    <property type="entry name" value="SGNH hydrolase"/>
    <property type="match status" value="1"/>
</dbReference>
<dbReference type="OrthoDB" id="9764375at2"/>
<dbReference type="CDD" id="cd00118">
    <property type="entry name" value="LysM"/>
    <property type="match status" value="1"/>
</dbReference>
<dbReference type="InterPro" id="IPR018392">
    <property type="entry name" value="LysM"/>
</dbReference>
<dbReference type="Proteomes" id="UP000008461">
    <property type="component" value="Chromosome"/>
</dbReference>
<gene>
    <name evidence="3" type="ordered locus">Halhy_2049</name>
</gene>
<feature type="chain" id="PRO_5003311864" evidence="1">
    <location>
        <begin position="23"/>
        <end position="531"/>
    </location>
</feature>
<dbReference type="InterPro" id="IPR013830">
    <property type="entry name" value="SGNH_hydro"/>
</dbReference>
<evidence type="ECO:0000313" key="3">
    <source>
        <dbReference type="EMBL" id="AEE49934.1"/>
    </source>
</evidence>
<dbReference type="AlphaFoldDB" id="F4KPI0"/>
<evidence type="ECO:0000313" key="4">
    <source>
        <dbReference type="Proteomes" id="UP000008461"/>
    </source>
</evidence>
<dbReference type="EMBL" id="CP002691">
    <property type="protein sequence ID" value="AEE49934.1"/>
    <property type="molecule type" value="Genomic_DNA"/>
</dbReference>
<evidence type="ECO:0000259" key="2">
    <source>
        <dbReference type="PROSITE" id="PS51782"/>
    </source>
</evidence>
<dbReference type="Pfam" id="PF01476">
    <property type="entry name" value="LysM"/>
    <property type="match status" value="1"/>
</dbReference>
<dbReference type="InterPro" id="IPR036514">
    <property type="entry name" value="SGNH_hydro_sf"/>
</dbReference>
<dbReference type="SMART" id="SM00257">
    <property type="entry name" value="LysM"/>
    <property type="match status" value="1"/>
</dbReference>
<dbReference type="InterPro" id="IPR036779">
    <property type="entry name" value="LysM_dom_sf"/>
</dbReference>
<dbReference type="PANTHER" id="PTHR33734:SF22">
    <property type="entry name" value="MEMBRANE-BOUND LYTIC MUREIN TRANSGLYCOSYLASE D"/>
    <property type="match status" value="1"/>
</dbReference>
<reference evidence="3 4" key="1">
    <citation type="journal article" date="2011" name="Stand. Genomic Sci.">
        <title>Complete genome sequence of Haliscomenobacter hydrossis type strain (O).</title>
        <authorList>
            <consortium name="US DOE Joint Genome Institute (JGI-PGF)"/>
            <person name="Daligault H."/>
            <person name="Lapidus A."/>
            <person name="Zeytun A."/>
            <person name="Nolan M."/>
            <person name="Lucas S."/>
            <person name="Del Rio T.G."/>
            <person name="Tice H."/>
            <person name="Cheng J.F."/>
            <person name="Tapia R."/>
            <person name="Han C."/>
            <person name="Goodwin L."/>
            <person name="Pitluck S."/>
            <person name="Liolios K."/>
            <person name="Pagani I."/>
            <person name="Ivanova N."/>
            <person name="Huntemann M."/>
            <person name="Mavromatis K."/>
            <person name="Mikhailova N."/>
            <person name="Pati A."/>
            <person name="Chen A."/>
            <person name="Palaniappan K."/>
            <person name="Land M."/>
            <person name="Hauser L."/>
            <person name="Brambilla E.M."/>
            <person name="Rohde M."/>
            <person name="Verbarg S."/>
            <person name="Goker M."/>
            <person name="Bristow J."/>
            <person name="Eisen J.A."/>
            <person name="Markowitz V."/>
            <person name="Hugenholtz P."/>
            <person name="Kyrpides N.C."/>
            <person name="Klenk H.P."/>
            <person name="Woyke T."/>
        </authorList>
    </citation>
    <scope>NUCLEOTIDE SEQUENCE [LARGE SCALE GENOMIC DNA]</scope>
    <source>
        <strain evidence="4">ATCC 27775 / DSM 1100 / LMG 10767 / O</strain>
    </source>
</reference>
<feature type="signal peptide" evidence="1">
    <location>
        <begin position="1"/>
        <end position="22"/>
    </location>
</feature>
<dbReference type="HOGENOM" id="CLU_026695_1_0_10"/>
<dbReference type="GO" id="GO:0008932">
    <property type="term" value="F:lytic endotransglycosylase activity"/>
    <property type="evidence" value="ECO:0007669"/>
    <property type="project" value="TreeGrafter"/>
</dbReference>
<dbReference type="eggNOG" id="COG2755">
    <property type="taxonomic scope" value="Bacteria"/>
</dbReference>
<dbReference type="KEGG" id="hhy:Halhy_2049"/>
<sequence length="531" mass="58661">MLQFPLKIFLSLVLASTGCAPAAEKPKAPLAAKVTASKPVAAPAKDTIPKPPDLDPAQFPFIDFSVNTIERAESLQSFFKRLDALKSGKSNQVRVLHIGDSHIQGDYFTGWLRAFFQEEFGQAGRGLVFPYQQAGSYNARDVKTNSKGNWQGRKSTFQNTEIPIGLSGMGMRTYYEDFELSIYPQDRYGLDQRFNSVTIFHEKGPEIFDMLVETGKTTPLAPPKLAGTKSITGSIESKPVLVTGTSSHKVRSGESLYSISRRYHCNIADLRKLNRLNSNLIHPGDVLKVPASNWVAPRTAPAPSPDLNTFIEAGAKMVAGTYDSTQPFLSVVHLDTLTSVLRIKGLKNQPRQERTTLFGFLLENNSKPGLLYCAAGANGVTYYHYNHAQYFVDQAAMLFPDLIIISLGTNEAFLPGSKMAEVEREVAAFLGKLQAKMPQVPILVTIHPDVLKNKSVDNTIGLQVRDILRRQTQEHQVAIWDLHQVMGGLGSMRRWRSGGLAQADGIHFTERGYLVKAQLLYSALMKAYAAN</sequence>
<dbReference type="Gene3D" id="3.40.50.1110">
    <property type="entry name" value="SGNH hydrolase"/>
    <property type="match status" value="2"/>
</dbReference>
<dbReference type="Gene3D" id="3.10.350.10">
    <property type="entry name" value="LysM domain"/>
    <property type="match status" value="1"/>
</dbReference>
<reference key="2">
    <citation type="submission" date="2011-04" db="EMBL/GenBank/DDBJ databases">
        <title>Complete sequence of chromosome of Haliscomenobacter hydrossis DSM 1100.</title>
        <authorList>
            <consortium name="US DOE Joint Genome Institute (JGI-PGF)"/>
            <person name="Lucas S."/>
            <person name="Han J."/>
            <person name="Lapidus A."/>
            <person name="Bruce D."/>
            <person name="Goodwin L."/>
            <person name="Pitluck S."/>
            <person name="Peters L."/>
            <person name="Kyrpides N."/>
            <person name="Mavromatis K."/>
            <person name="Ivanova N."/>
            <person name="Ovchinnikova G."/>
            <person name="Pagani I."/>
            <person name="Daligault H."/>
            <person name="Detter J.C."/>
            <person name="Han C."/>
            <person name="Land M."/>
            <person name="Hauser L."/>
            <person name="Markowitz V."/>
            <person name="Cheng J.-F."/>
            <person name="Hugenholtz P."/>
            <person name="Woyke T."/>
            <person name="Wu D."/>
            <person name="Verbarg S."/>
            <person name="Frueling A."/>
            <person name="Brambilla E."/>
            <person name="Klenk H.-P."/>
            <person name="Eisen J.A."/>
        </authorList>
    </citation>
    <scope>NUCLEOTIDE SEQUENCE</scope>
    <source>
        <strain>DSM 1100</strain>
    </source>
</reference>
<dbReference type="PROSITE" id="PS51782">
    <property type="entry name" value="LYSM"/>
    <property type="match status" value="1"/>
</dbReference>
<dbReference type="PANTHER" id="PTHR33734">
    <property type="entry name" value="LYSM DOMAIN-CONTAINING GPI-ANCHORED PROTEIN 2"/>
    <property type="match status" value="1"/>
</dbReference>
<name>F4KPI0_HALH1</name>
<dbReference type="RefSeq" id="WP_013764487.1">
    <property type="nucleotide sequence ID" value="NC_015510.1"/>
</dbReference>
<dbReference type="eggNOG" id="COG1388">
    <property type="taxonomic scope" value="Bacteria"/>
</dbReference>
<accession>F4KPI0</accession>
<organism evidence="3 4">
    <name type="scientific">Haliscomenobacter hydrossis (strain ATCC 27775 / DSM 1100 / LMG 10767 / O)</name>
    <dbReference type="NCBI Taxonomy" id="760192"/>
    <lineage>
        <taxon>Bacteria</taxon>
        <taxon>Pseudomonadati</taxon>
        <taxon>Bacteroidota</taxon>
        <taxon>Saprospiria</taxon>
        <taxon>Saprospirales</taxon>
        <taxon>Haliscomenobacteraceae</taxon>
        <taxon>Haliscomenobacter</taxon>
    </lineage>
</organism>
<dbReference type="Pfam" id="PF13472">
    <property type="entry name" value="Lipase_GDSL_2"/>
    <property type="match status" value="1"/>
</dbReference>
<protein>
    <submittedName>
        <fullName evidence="3">Peptidoglycan-binding lysin domain protein</fullName>
    </submittedName>
</protein>
<feature type="domain" description="LysM" evidence="2">
    <location>
        <begin position="246"/>
        <end position="289"/>
    </location>
</feature>